<dbReference type="EMBL" id="CP139960">
    <property type="protein sequence ID" value="WQD39938.1"/>
    <property type="molecule type" value="Genomic_DNA"/>
</dbReference>
<feature type="transmembrane region" description="Helical" evidence="1">
    <location>
        <begin position="141"/>
        <end position="161"/>
    </location>
</feature>
<evidence type="ECO:0000256" key="1">
    <source>
        <dbReference type="SAM" id="Phobius"/>
    </source>
</evidence>
<name>A0ABZ0W9H8_9BACT</name>
<feature type="transmembrane region" description="Helical" evidence="1">
    <location>
        <begin position="230"/>
        <end position="253"/>
    </location>
</feature>
<keyword evidence="1" id="KW-1133">Transmembrane helix</keyword>
<reference evidence="2 3" key="1">
    <citation type="submission" date="2023-12" db="EMBL/GenBank/DDBJ databases">
        <title>Genome sequencing and assembly of bacterial species from a model synthetic community.</title>
        <authorList>
            <person name="Hogle S.L."/>
        </authorList>
    </citation>
    <scope>NUCLEOTIDE SEQUENCE [LARGE SCALE GENOMIC DNA]</scope>
    <source>
        <strain evidence="2 3">HAMBI_3031</strain>
    </source>
</reference>
<keyword evidence="1" id="KW-0472">Membrane</keyword>
<keyword evidence="1" id="KW-0812">Transmembrane</keyword>
<keyword evidence="3" id="KW-1185">Reference proteome</keyword>
<sequence length="344" mass="39773">MRVNKKEARLLEEAVDQWQKDELLDRTKADELKKSISSYRNEFDSVAFYATIAAVSCALLAFGALVLDEKWIERLRKLFAFSEIFIGFLFGAVAVLLTWIAKRRKRKYAYASLANESFTVLVALTLGISVAYFTRSFQPTYYYYGIGIFIAAALYGFLAVYLQSKILWTCMLLALISSWATQTYAWSTPPSHSYFLGMNYPLRMVLLGILMIFLSPLTQQHPSTTRYFNLSWYAGWIFLLLSALFLSVSGNLSYDVWSAIKQGKLFMWAITYTLVLSGILVYAIKQKDETLRDIAIVFFLLNIYTRYFEYFWDHTNKGLFFALLALSFWLIGKKAEQLRKRLSE</sequence>
<feature type="transmembrane region" description="Helical" evidence="1">
    <location>
        <begin position="113"/>
        <end position="135"/>
    </location>
</feature>
<feature type="transmembrane region" description="Helical" evidence="1">
    <location>
        <begin position="198"/>
        <end position="218"/>
    </location>
</feature>
<organism evidence="2 3">
    <name type="scientific">Niabella yanshanensis</name>
    <dbReference type="NCBI Taxonomy" id="577386"/>
    <lineage>
        <taxon>Bacteria</taxon>
        <taxon>Pseudomonadati</taxon>
        <taxon>Bacteroidota</taxon>
        <taxon>Chitinophagia</taxon>
        <taxon>Chitinophagales</taxon>
        <taxon>Chitinophagaceae</taxon>
        <taxon>Niabella</taxon>
    </lineage>
</organism>
<evidence type="ECO:0000313" key="2">
    <source>
        <dbReference type="EMBL" id="WQD39938.1"/>
    </source>
</evidence>
<feature type="transmembrane region" description="Helical" evidence="1">
    <location>
        <begin position="46"/>
        <end position="67"/>
    </location>
</feature>
<feature type="transmembrane region" description="Helical" evidence="1">
    <location>
        <begin position="79"/>
        <end position="101"/>
    </location>
</feature>
<feature type="transmembrane region" description="Helical" evidence="1">
    <location>
        <begin position="265"/>
        <end position="284"/>
    </location>
</feature>
<dbReference type="Proteomes" id="UP001325680">
    <property type="component" value="Chromosome"/>
</dbReference>
<feature type="transmembrane region" description="Helical" evidence="1">
    <location>
        <begin position="314"/>
        <end position="332"/>
    </location>
</feature>
<dbReference type="RefSeq" id="WP_114789334.1">
    <property type="nucleotide sequence ID" value="NZ_CP139960.1"/>
</dbReference>
<protein>
    <submittedName>
        <fullName evidence="2">DUF2157 domain-containing protein</fullName>
    </submittedName>
</protein>
<feature type="transmembrane region" description="Helical" evidence="1">
    <location>
        <begin position="291"/>
        <end position="308"/>
    </location>
</feature>
<gene>
    <name evidence="2" type="ORF">U0035_07225</name>
</gene>
<feature type="transmembrane region" description="Helical" evidence="1">
    <location>
        <begin position="166"/>
        <end position="186"/>
    </location>
</feature>
<evidence type="ECO:0000313" key="3">
    <source>
        <dbReference type="Proteomes" id="UP001325680"/>
    </source>
</evidence>
<proteinExistence type="predicted"/>
<accession>A0ABZ0W9H8</accession>